<feature type="compositionally biased region" description="Polar residues" evidence="1">
    <location>
        <begin position="47"/>
        <end position="56"/>
    </location>
</feature>
<name>A0A4Y4D198_KOCVA</name>
<comment type="caution">
    <text evidence="2">The sequence shown here is derived from an EMBL/GenBank/DDBJ whole genome shotgun (WGS) entry which is preliminary data.</text>
</comment>
<feature type="compositionally biased region" description="Basic and acidic residues" evidence="1">
    <location>
        <begin position="116"/>
        <end position="126"/>
    </location>
</feature>
<gene>
    <name evidence="2" type="ORF">KVA01_05210</name>
</gene>
<reference evidence="2 3" key="1">
    <citation type="submission" date="2019-06" db="EMBL/GenBank/DDBJ databases">
        <title>Whole genome shotgun sequence of Kocuria varians NBRC 15358.</title>
        <authorList>
            <person name="Hosoyama A."/>
            <person name="Uohara A."/>
            <person name="Ohji S."/>
            <person name="Ichikawa N."/>
        </authorList>
    </citation>
    <scope>NUCLEOTIDE SEQUENCE [LARGE SCALE GENOMIC DNA]</scope>
    <source>
        <strain evidence="2 3">NBRC 15358</strain>
    </source>
</reference>
<evidence type="ECO:0000256" key="1">
    <source>
        <dbReference type="SAM" id="MobiDB-lite"/>
    </source>
</evidence>
<proteinExistence type="predicted"/>
<accession>A0A4Y4D198</accession>
<protein>
    <submittedName>
        <fullName evidence="2">Uncharacterized protein</fullName>
    </submittedName>
</protein>
<sequence>MAEASKSTPITTSHPRSRGTEAIGTPGAGGSSNMRRVASRMPATQRHAVNSSTTIATVDAVVKGPVFSSRDRGTTPPRPSPVSSRPGMLRTRPSTRVCCSGESVPRNVARPAKKITSRDVEAKSSW</sequence>
<feature type="region of interest" description="Disordered" evidence="1">
    <location>
        <begin position="1"/>
        <end position="126"/>
    </location>
</feature>
<feature type="compositionally biased region" description="Polar residues" evidence="1">
    <location>
        <begin position="1"/>
        <end position="14"/>
    </location>
</feature>
<organism evidence="2 3">
    <name type="scientific">Kocuria varians</name>
    <name type="common">Micrococcus varians</name>
    <dbReference type="NCBI Taxonomy" id="1272"/>
    <lineage>
        <taxon>Bacteria</taxon>
        <taxon>Bacillati</taxon>
        <taxon>Actinomycetota</taxon>
        <taxon>Actinomycetes</taxon>
        <taxon>Micrococcales</taxon>
        <taxon>Micrococcaceae</taxon>
        <taxon>Kocuria</taxon>
    </lineage>
</organism>
<dbReference type="AlphaFoldDB" id="A0A4Y4D198"/>
<dbReference type="EMBL" id="BJNW01000003">
    <property type="protein sequence ID" value="GEC98366.1"/>
    <property type="molecule type" value="Genomic_DNA"/>
</dbReference>
<keyword evidence="3" id="KW-1185">Reference proteome</keyword>
<dbReference type="Proteomes" id="UP000315730">
    <property type="component" value="Unassembled WGS sequence"/>
</dbReference>
<evidence type="ECO:0000313" key="3">
    <source>
        <dbReference type="Proteomes" id="UP000315730"/>
    </source>
</evidence>
<evidence type="ECO:0000313" key="2">
    <source>
        <dbReference type="EMBL" id="GEC98366.1"/>
    </source>
</evidence>